<dbReference type="SMART" id="SM01013">
    <property type="entry name" value="APC2"/>
    <property type="match status" value="1"/>
</dbReference>
<dbReference type="InterPro" id="IPR057975">
    <property type="entry name" value="TPR_ANAPC2"/>
</dbReference>
<feature type="domain" description="Cullin family profile" evidence="8">
    <location>
        <begin position="464"/>
        <end position="660"/>
    </location>
</feature>
<evidence type="ECO:0000256" key="7">
    <source>
        <dbReference type="SAM" id="MobiDB-lite"/>
    </source>
</evidence>
<evidence type="ECO:0000256" key="2">
    <source>
        <dbReference type="ARBA" id="ARBA00022618"/>
    </source>
</evidence>
<dbReference type="InterPro" id="IPR036390">
    <property type="entry name" value="WH_DNA-bd_sf"/>
</dbReference>
<dbReference type="InterPro" id="IPR036317">
    <property type="entry name" value="Cullin_homology_sf"/>
</dbReference>
<dbReference type="Gene3D" id="3.30.230.130">
    <property type="entry name" value="Cullin, Chain C, Domain 2"/>
    <property type="match status" value="1"/>
</dbReference>
<evidence type="ECO:0000259" key="8">
    <source>
        <dbReference type="PROSITE" id="PS50069"/>
    </source>
</evidence>
<comment type="similarity">
    <text evidence="6">Belongs to the cullin family.</text>
</comment>
<dbReference type="OMA" id="TYFMYET"/>
<dbReference type="GO" id="GO:0070979">
    <property type="term" value="P:protein K11-linked ubiquitination"/>
    <property type="evidence" value="ECO:0007669"/>
    <property type="project" value="TreeGrafter"/>
</dbReference>
<evidence type="ECO:0000256" key="3">
    <source>
        <dbReference type="ARBA" id="ARBA00022776"/>
    </source>
</evidence>
<dbReference type="InterPro" id="IPR036388">
    <property type="entry name" value="WH-like_DNA-bd_sf"/>
</dbReference>
<protein>
    <recommendedName>
        <fullName evidence="1">Anaphase-promoting complex subunit 2</fullName>
    </recommendedName>
</protein>
<keyword evidence="4" id="KW-0833">Ubl conjugation pathway</keyword>
<dbReference type="GO" id="GO:0007091">
    <property type="term" value="P:metaphase/anaphase transition of mitotic cell cycle"/>
    <property type="evidence" value="ECO:0007669"/>
    <property type="project" value="TreeGrafter"/>
</dbReference>
<dbReference type="PROSITE" id="PS50069">
    <property type="entry name" value="CULLIN_2"/>
    <property type="match status" value="1"/>
</dbReference>
<reference evidence="9" key="2">
    <citation type="submission" date="2021-09" db="EMBL/GenBank/DDBJ databases">
        <authorList>
            <person name="Jia N."/>
            <person name="Wang J."/>
            <person name="Shi W."/>
            <person name="Du L."/>
            <person name="Sun Y."/>
            <person name="Zhan W."/>
            <person name="Jiang J."/>
            <person name="Wang Q."/>
            <person name="Zhang B."/>
            <person name="Ji P."/>
            <person name="Sakyi L.B."/>
            <person name="Cui X."/>
            <person name="Yuan T."/>
            <person name="Jiang B."/>
            <person name="Yang W."/>
            <person name="Lam T.T.-Y."/>
            <person name="Chang Q."/>
            <person name="Ding S."/>
            <person name="Wang X."/>
            <person name="Zhu J."/>
            <person name="Ruan X."/>
            <person name="Zhao L."/>
            <person name="Wei J."/>
            <person name="Que T."/>
            <person name="Du C."/>
            <person name="Cheng J."/>
            <person name="Dai P."/>
            <person name="Han X."/>
            <person name="Huang E."/>
            <person name="Gao Y."/>
            <person name="Liu J."/>
            <person name="Shao H."/>
            <person name="Ye R."/>
            <person name="Li L."/>
            <person name="Wei W."/>
            <person name="Wang X."/>
            <person name="Wang C."/>
            <person name="Huo Q."/>
            <person name="Li W."/>
            <person name="Guo W."/>
            <person name="Chen H."/>
            <person name="Chen S."/>
            <person name="Zhou L."/>
            <person name="Zhou L."/>
            <person name="Ni X."/>
            <person name="Tian J."/>
            <person name="Zhou Y."/>
            <person name="Sheng Y."/>
            <person name="Liu T."/>
            <person name="Pan Y."/>
            <person name="Xia L."/>
            <person name="Li J."/>
            <person name="Zhao F."/>
            <person name="Cao W."/>
        </authorList>
    </citation>
    <scope>NUCLEOTIDE SEQUENCE</scope>
    <source>
        <strain evidence="9">Rmic-2018</strain>
        <tissue evidence="9">Larvae</tissue>
    </source>
</reference>
<dbReference type="Pfam" id="PF25773">
    <property type="entry name" value="TPR_ANAPC2"/>
    <property type="match status" value="1"/>
</dbReference>
<dbReference type="EMBL" id="JABSTU010000008">
    <property type="protein sequence ID" value="KAH8024083.1"/>
    <property type="molecule type" value="Genomic_DNA"/>
</dbReference>
<evidence type="ECO:0000256" key="5">
    <source>
        <dbReference type="ARBA" id="ARBA00023306"/>
    </source>
</evidence>
<evidence type="ECO:0000256" key="4">
    <source>
        <dbReference type="ARBA" id="ARBA00022786"/>
    </source>
</evidence>
<dbReference type="Pfam" id="PF26557">
    <property type="entry name" value="Cullin_AB"/>
    <property type="match status" value="1"/>
</dbReference>
<dbReference type="GO" id="GO:0051301">
    <property type="term" value="P:cell division"/>
    <property type="evidence" value="ECO:0007669"/>
    <property type="project" value="UniProtKB-KW"/>
</dbReference>
<dbReference type="InterPro" id="IPR014786">
    <property type="entry name" value="ANAPC2_C"/>
</dbReference>
<gene>
    <name evidence="9" type="ORF">HPB51_021428</name>
</gene>
<dbReference type="PANTHER" id="PTHR45957">
    <property type="entry name" value="ANAPHASE-PROMOTING COMPLEX SUBUNIT 2"/>
    <property type="match status" value="1"/>
</dbReference>
<dbReference type="AlphaFoldDB" id="A0A9J6DPR4"/>
<evidence type="ECO:0000313" key="9">
    <source>
        <dbReference type="EMBL" id="KAH8024083.1"/>
    </source>
</evidence>
<comment type="caution">
    <text evidence="9">The sequence shown here is derived from an EMBL/GenBank/DDBJ whole genome shotgun (WGS) entry which is preliminary data.</text>
</comment>
<feature type="region of interest" description="Disordered" evidence="7">
    <location>
        <begin position="677"/>
        <end position="708"/>
    </location>
</feature>
<sequence>MLCETDVMATEEITKDVWSIVERFVKFHEVSESVNREKADAVANLLQRKEVAAVLTPWFLHEYEKQLRRDIVPRFWSSFKSAAKSNLKVIRVTFIRAVAELHTTLEKCLSSAQFIASTQVRQGGDDSSEAVVAPRSSVLDSVYDSLRETLQLSVPPEFNEVLLKFYSAAFRAFHHIAGEDDGSDQYECTGCELDADSCECSLLLDDFENINKKLHDLRLLDAVVRDAVSTVAYKYIEKHIQSTCRGNFESRFLDNLEKWLTTTVMEWFRLLYKYDTGPETNAALRSLEDHLRYFLYDTYVMARVDQLFNIIIEFPESQAALEDLRDCLERTDLKSKVIHSLKSAMEKRLLHPGVETTQILTAYISAIKALRVLDPTGYILQLVCEPVCKYLRTREDTVRSIVSNLTDDSCAELEAELIKFTPISVEDSFMSDDDDEDWQNWRPAPLGNEPAVQVSKGARTSDIVSMLVNIYGSKKLFATEYQVLLANRLLSGTCADTEREVRYLECLKLRFGEAQLHACEVMLRDLADSRRFNAHLASGDIPGYTEGEVDVSAIVVSAQFWPTFKDEKLVLPAPVQASLDRYTRAFETIKGNRTLQWRPNLGQVVLEIDTGTRTLQLTVSPMHATLIYHFQEKPRWTLDELSAVTQASSTLVRRKLAFWQGQGILWEESPGVFALGSHGGSSGSGSIPPPPLELDEDEEETPSAMASAQDQKESDFQIYWSYIVGMLTNLESLKLDRIHTMLKMFAMQAPSTAELTEQELRHFLDGQVSKQKLLYSGGYYRLPKSDG</sequence>
<dbReference type="OrthoDB" id="5581181at2759"/>
<keyword evidence="3" id="KW-0498">Mitosis</keyword>
<dbReference type="Proteomes" id="UP000821866">
    <property type="component" value="Chromosome 6"/>
</dbReference>
<dbReference type="VEuPathDB" id="VectorBase:LOC119172243"/>
<accession>A0A9J6DPR4</accession>
<keyword evidence="2" id="KW-0132">Cell division</keyword>
<dbReference type="Pfam" id="PF08672">
    <property type="entry name" value="ANAPC2"/>
    <property type="match status" value="1"/>
</dbReference>
<dbReference type="PANTHER" id="PTHR45957:SF1">
    <property type="entry name" value="ANAPHASE-PROMOTING COMPLEX SUBUNIT 2"/>
    <property type="match status" value="1"/>
</dbReference>
<dbReference type="InterPro" id="IPR044554">
    <property type="entry name" value="ANAPC2"/>
</dbReference>
<dbReference type="Gene3D" id="1.20.1310.10">
    <property type="entry name" value="Cullin Repeats"/>
    <property type="match status" value="1"/>
</dbReference>
<evidence type="ECO:0000256" key="1">
    <source>
        <dbReference type="ARBA" id="ARBA00016068"/>
    </source>
</evidence>
<reference evidence="9" key="1">
    <citation type="journal article" date="2020" name="Cell">
        <title>Large-Scale Comparative Analyses of Tick Genomes Elucidate Their Genetic Diversity and Vector Capacities.</title>
        <authorList>
            <consortium name="Tick Genome and Microbiome Consortium (TIGMIC)"/>
            <person name="Jia N."/>
            <person name="Wang J."/>
            <person name="Shi W."/>
            <person name="Du L."/>
            <person name="Sun Y."/>
            <person name="Zhan W."/>
            <person name="Jiang J.F."/>
            <person name="Wang Q."/>
            <person name="Zhang B."/>
            <person name="Ji P."/>
            <person name="Bell-Sakyi L."/>
            <person name="Cui X.M."/>
            <person name="Yuan T.T."/>
            <person name="Jiang B.G."/>
            <person name="Yang W.F."/>
            <person name="Lam T.T."/>
            <person name="Chang Q.C."/>
            <person name="Ding S.J."/>
            <person name="Wang X.J."/>
            <person name="Zhu J.G."/>
            <person name="Ruan X.D."/>
            <person name="Zhao L."/>
            <person name="Wei J.T."/>
            <person name="Ye R.Z."/>
            <person name="Que T.C."/>
            <person name="Du C.H."/>
            <person name="Zhou Y.H."/>
            <person name="Cheng J.X."/>
            <person name="Dai P.F."/>
            <person name="Guo W.B."/>
            <person name="Han X.H."/>
            <person name="Huang E.J."/>
            <person name="Li L.F."/>
            <person name="Wei W."/>
            <person name="Gao Y.C."/>
            <person name="Liu J.Z."/>
            <person name="Shao H.Z."/>
            <person name="Wang X."/>
            <person name="Wang C.C."/>
            <person name="Yang T.C."/>
            <person name="Huo Q.B."/>
            <person name="Li W."/>
            <person name="Chen H.Y."/>
            <person name="Chen S.E."/>
            <person name="Zhou L.G."/>
            <person name="Ni X.B."/>
            <person name="Tian J.H."/>
            <person name="Sheng Y."/>
            <person name="Liu T."/>
            <person name="Pan Y.S."/>
            <person name="Xia L.Y."/>
            <person name="Li J."/>
            <person name="Zhao F."/>
            <person name="Cao W.C."/>
        </authorList>
    </citation>
    <scope>NUCLEOTIDE SEQUENCE</scope>
    <source>
        <strain evidence="9">Rmic-2018</strain>
    </source>
</reference>
<dbReference type="GO" id="GO:0006511">
    <property type="term" value="P:ubiquitin-dependent protein catabolic process"/>
    <property type="evidence" value="ECO:0007669"/>
    <property type="project" value="InterPro"/>
</dbReference>
<evidence type="ECO:0000256" key="6">
    <source>
        <dbReference type="PROSITE-ProRule" id="PRU00330"/>
    </source>
</evidence>
<dbReference type="SUPFAM" id="SSF75632">
    <property type="entry name" value="Cullin homology domain"/>
    <property type="match status" value="1"/>
</dbReference>
<keyword evidence="5" id="KW-0131">Cell cycle</keyword>
<dbReference type="InterPro" id="IPR059120">
    <property type="entry name" value="Cullin-like_AB"/>
</dbReference>
<dbReference type="GO" id="GO:0005680">
    <property type="term" value="C:anaphase-promoting complex"/>
    <property type="evidence" value="ECO:0007669"/>
    <property type="project" value="TreeGrafter"/>
</dbReference>
<keyword evidence="10" id="KW-1185">Reference proteome</keyword>
<dbReference type="Gene3D" id="1.10.10.10">
    <property type="entry name" value="Winged helix-like DNA-binding domain superfamily/Winged helix DNA-binding domain"/>
    <property type="match status" value="1"/>
</dbReference>
<name>A0A9J6DPR4_RHIMP</name>
<dbReference type="SUPFAM" id="SSF46785">
    <property type="entry name" value="Winged helix' DNA-binding domain"/>
    <property type="match status" value="1"/>
</dbReference>
<dbReference type="InterPro" id="IPR016158">
    <property type="entry name" value="Cullin_homology"/>
</dbReference>
<dbReference type="SMART" id="SM00182">
    <property type="entry name" value="CULLIN"/>
    <property type="match status" value="1"/>
</dbReference>
<dbReference type="GO" id="GO:0031625">
    <property type="term" value="F:ubiquitin protein ligase binding"/>
    <property type="evidence" value="ECO:0007669"/>
    <property type="project" value="InterPro"/>
</dbReference>
<evidence type="ECO:0000313" key="10">
    <source>
        <dbReference type="Proteomes" id="UP000821866"/>
    </source>
</evidence>
<organism evidence="9 10">
    <name type="scientific">Rhipicephalus microplus</name>
    <name type="common">Cattle tick</name>
    <name type="synonym">Boophilus microplus</name>
    <dbReference type="NCBI Taxonomy" id="6941"/>
    <lineage>
        <taxon>Eukaryota</taxon>
        <taxon>Metazoa</taxon>
        <taxon>Ecdysozoa</taxon>
        <taxon>Arthropoda</taxon>
        <taxon>Chelicerata</taxon>
        <taxon>Arachnida</taxon>
        <taxon>Acari</taxon>
        <taxon>Parasitiformes</taxon>
        <taxon>Ixodida</taxon>
        <taxon>Ixodoidea</taxon>
        <taxon>Ixodidae</taxon>
        <taxon>Rhipicephalinae</taxon>
        <taxon>Rhipicephalus</taxon>
        <taxon>Boophilus</taxon>
    </lineage>
</organism>
<proteinExistence type="inferred from homology"/>